<dbReference type="STRING" id="1797.RMCT_3432"/>
<dbReference type="InterPro" id="IPR036894">
    <property type="entry name" value="YbaB-like_sf"/>
</dbReference>
<dbReference type="Proteomes" id="UP000069654">
    <property type="component" value="Unassembled WGS sequence"/>
</dbReference>
<reference evidence="2" key="2">
    <citation type="submission" date="2016-02" db="EMBL/GenBank/DDBJ databases">
        <title>Draft genome sequence of five rapidly growing Mycobacterium species.</title>
        <authorList>
            <person name="Katahira K."/>
            <person name="Gotou Y."/>
            <person name="Iida K."/>
            <person name="Ogura Y."/>
            <person name="Hayashi T."/>
        </authorList>
    </citation>
    <scope>NUCLEOTIDE SEQUENCE [LARGE SCALE GENOMIC DNA]</scope>
    <source>
        <strain evidence="2">JCM6362</strain>
    </source>
</reference>
<dbReference type="RefSeq" id="WP_003923598.1">
    <property type="nucleotide sequence ID" value="NZ_BCTB01000045.1"/>
</dbReference>
<reference evidence="1 2" key="1">
    <citation type="journal article" date="2016" name="Genome Announc.">
        <title>Draft Genome Sequences of Five Rapidly Growing Mycobacterium Species, M. thermoresistibile, M. fortuitum subsp. acetamidolyticum, M. canariasense, M. brisbanense, and M. novocastrense.</title>
        <authorList>
            <person name="Katahira K."/>
            <person name="Ogura Y."/>
            <person name="Gotoh Y."/>
            <person name="Hayashi T."/>
        </authorList>
    </citation>
    <scope>NUCLEOTIDE SEQUENCE [LARGE SCALE GENOMIC DNA]</scope>
    <source>
        <strain evidence="1 2">JCM6362</strain>
    </source>
</reference>
<evidence type="ECO:0008006" key="3">
    <source>
        <dbReference type="Google" id="ProtNLM"/>
    </source>
</evidence>
<accession>A0A117IN85</accession>
<dbReference type="OrthoDB" id="3623823at2"/>
<dbReference type="AlphaFoldDB" id="A0A117IN85"/>
<dbReference type="EMBL" id="BCTB01000045">
    <property type="protein sequence ID" value="GAT16463.1"/>
    <property type="molecule type" value="Genomic_DNA"/>
</dbReference>
<sequence>MTADRPVSGLPHLLGEARRFDAAMARARARLTILDDALDELGAVRGRAASPCGHAAAEVDHTGCLIGLTLTPAAARLDPGRVGDLIVETSTAAVQDLHRRRCRSVRELIAQLGVN</sequence>
<gene>
    <name evidence="1" type="ORF">RMCT_3432</name>
</gene>
<comment type="caution">
    <text evidence="1">The sequence shown here is derived from an EMBL/GenBank/DDBJ whole genome shotgun (WGS) entry which is preliminary data.</text>
</comment>
<dbReference type="OMA" id="QYQETMT"/>
<dbReference type="Gene3D" id="3.30.1310.10">
    <property type="entry name" value="Nucleoid-associated protein YbaB-like domain"/>
    <property type="match status" value="1"/>
</dbReference>
<protein>
    <recommendedName>
        <fullName evidence="3">YbaB/EbfC DNA-binding family protein</fullName>
    </recommendedName>
</protein>
<name>A0A117IN85_MYCTH</name>
<evidence type="ECO:0000313" key="1">
    <source>
        <dbReference type="EMBL" id="GAT16463.1"/>
    </source>
</evidence>
<evidence type="ECO:0000313" key="2">
    <source>
        <dbReference type="Proteomes" id="UP000069654"/>
    </source>
</evidence>
<organism evidence="1 2">
    <name type="scientific">Mycolicibacterium thermoresistibile</name>
    <name type="common">Mycobacterium thermoresistibile</name>
    <dbReference type="NCBI Taxonomy" id="1797"/>
    <lineage>
        <taxon>Bacteria</taxon>
        <taxon>Bacillati</taxon>
        <taxon>Actinomycetota</taxon>
        <taxon>Actinomycetes</taxon>
        <taxon>Mycobacteriales</taxon>
        <taxon>Mycobacteriaceae</taxon>
        <taxon>Mycolicibacterium</taxon>
    </lineage>
</organism>
<proteinExistence type="predicted"/>